<organism evidence="2 3">
    <name type="scientific">Maliponia aquimaris</name>
    <dbReference type="NCBI Taxonomy" id="1673631"/>
    <lineage>
        <taxon>Bacteria</taxon>
        <taxon>Pseudomonadati</taxon>
        <taxon>Pseudomonadota</taxon>
        <taxon>Alphaproteobacteria</taxon>
        <taxon>Rhodobacterales</taxon>
        <taxon>Paracoccaceae</taxon>
        <taxon>Maliponia</taxon>
    </lineage>
</organism>
<dbReference type="RefSeq" id="WP_094022388.1">
    <property type="nucleotide sequence ID" value="NZ_FXYF01000011.1"/>
</dbReference>
<gene>
    <name evidence="2" type="ORF">MAA8898_03609</name>
</gene>
<name>A0A238KWS8_9RHOB</name>
<feature type="signal peptide" evidence="1">
    <location>
        <begin position="1"/>
        <end position="18"/>
    </location>
</feature>
<sequence length="398" mass="43418">MTRFAFAALLALTGAAAAQDTPPDIDLTPLVASVGLTDTLTALEAEPASPGRDFALGGLRFLLAIEKTLQLRYRHNADFGDMDLPVLRLPLPDNPAAEPFYAALVADLFRDLVADMATAREDLRGATGEFGVTLDLTRLWFDINGNGAPDAGEGLLDAAGAALGQGLPQDLNALTVRFDSADAAWLEAYTHLLEGFGHLVLAFDPTEVIEEVNTSIAQMQALRGARSSDYYFWFTGQERFVDAFAVIYGAVNRQPDVAHVHAARDNLLAMVAANRRFWEMVPQETDNNAEWIPARGQVSALGITLPEDTADRWLAVLQDAEDVLLGKQLVGHWRLEGKGGVNVARLLQDPVPIDIVTWLHGHGLVRYMETGPVVDEGNLNRFAEMFRGDALLFMVWLN</sequence>
<reference evidence="2 3" key="1">
    <citation type="submission" date="2017-05" db="EMBL/GenBank/DDBJ databases">
        <authorList>
            <person name="Song R."/>
            <person name="Chenine A.L."/>
            <person name="Ruprecht R.M."/>
        </authorList>
    </citation>
    <scope>NUCLEOTIDE SEQUENCE [LARGE SCALE GENOMIC DNA]</scope>
    <source>
        <strain evidence="2 3">CECT 8898</strain>
    </source>
</reference>
<evidence type="ECO:0000256" key="1">
    <source>
        <dbReference type="SAM" id="SignalP"/>
    </source>
</evidence>
<dbReference type="Proteomes" id="UP000207598">
    <property type="component" value="Unassembled WGS sequence"/>
</dbReference>
<evidence type="ECO:0000313" key="2">
    <source>
        <dbReference type="EMBL" id="SMX47239.1"/>
    </source>
</evidence>
<accession>A0A238KWS8</accession>
<dbReference type="AlphaFoldDB" id="A0A238KWS8"/>
<keyword evidence="3" id="KW-1185">Reference proteome</keyword>
<proteinExistence type="predicted"/>
<protein>
    <submittedName>
        <fullName evidence="2">Uncharacterized protein</fullName>
    </submittedName>
</protein>
<dbReference type="EMBL" id="FXYF01000011">
    <property type="protein sequence ID" value="SMX47239.1"/>
    <property type="molecule type" value="Genomic_DNA"/>
</dbReference>
<dbReference type="OrthoDB" id="9815249at2"/>
<evidence type="ECO:0000313" key="3">
    <source>
        <dbReference type="Proteomes" id="UP000207598"/>
    </source>
</evidence>
<keyword evidence="1" id="KW-0732">Signal</keyword>
<feature type="chain" id="PRO_5012330828" evidence="1">
    <location>
        <begin position="19"/>
        <end position="398"/>
    </location>
</feature>